<evidence type="ECO:0000256" key="2">
    <source>
        <dbReference type="ARBA" id="ARBA00023015"/>
    </source>
</evidence>
<dbReference type="Proteomes" id="UP001234178">
    <property type="component" value="Unassembled WGS sequence"/>
</dbReference>
<dbReference type="PANTHER" id="PTHR23043:SF39">
    <property type="entry name" value="DYSFUSION, ISOFORM D"/>
    <property type="match status" value="1"/>
</dbReference>
<feature type="region of interest" description="Disordered" evidence="5">
    <location>
        <begin position="329"/>
        <end position="419"/>
    </location>
</feature>
<feature type="region of interest" description="Disordered" evidence="5">
    <location>
        <begin position="879"/>
        <end position="914"/>
    </location>
</feature>
<accession>A0ABQ9ZAI2</accession>
<feature type="compositionally biased region" description="Low complexity" evidence="5">
    <location>
        <begin position="636"/>
        <end position="649"/>
    </location>
</feature>
<reference evidence="7 8" key="1">
    <citation type="journal article" date="2023" name="Nucleic Acids Res.">
        <title>The hologenome of Daphnia magna reveals possible DNA methylation and microbiome-mediated evolution of the host genome.</title>
        <authorList>
            <person name="Chaturvedi A."/>
            <person name="Li X."/>
            <person name="Dhandapani V."/>
            <person name="Marshall H."/>
            <person name="Kissane S."/>
            <person name="Cuenca-Cambronero M."/>
            <person name="Asole G."/>
            <person name="Calvet F."/>
            <person name="Ruiz-Romero M."/>
            <person name="Marangio P."/>
            <person name="Guigo R."/>
            <person name="Rago D."/>
            <person name="Mirbahai L."/>
            <person name="Eastwood N."/>
            <person name="Colbourne J.K."/>
            <person name="Zhou J."/>
            <person name="Mallon E."/>
            <person name="Orsini L."/>
        </authorList>
    </citation>
    <scope>NUCLEOTIDE SEQUENCE [LARGE SCALE GENOMIC DNA]</scope>
    <source>
        <strain evidence="7">LRV0_1</strain>
    </source>
</reference>
<dbReference type="Gene3D" id="3.30.450.20">
    <property type="entry name" value="PAS domain"/>
    <property type="match status" value="1"/>
</dbReference>
<name>A0ABQ9ZAI2_9CRUS</name>
<evidence type="ECO:0000313" key="8">
    <source>
        <dbReference type="Proteomes" id="UP001234178"/>
    </source>
</evidence>
<dbReference type="SUPFAM" id="SSF55785">
    <property type="entry name" value="PYP-like sensor domain (PAS domain)"/>
    <property type="match status" value="1"/>
</dbReference>
<dbReference type="PANTHER" id="PTHR23043">
    <property type="entry name" value="HYPOXIA-INDUCIBLE FACTOR 1 ALPHA"/>
    <property type="match status" value="1"/>
</dbReference>
<keyword evidence="2" id="KW-0805">Transcription regulation</keyword>
<evidence type="ECO:0000259" key="6">
    <source>
        <dbReference type="SMART" id="SM00091"/>
    </source>
</evidence>
<sequence length="914" mass="101238">MIRYMCCAGPALRTGKKALGRVKEWQLLTRLLRQTKEDMQRGGFYLCYILCCCCCIDSSQPSGKQMENERRTPYSRAEDLLIHGDSVYDIIDKQDHQNVQNELGRPPASVAGPHAVVTPADDGRIFLCRMNVSRNARRQMRFGDQKVILVEGHFVSYLPLCTRNEPVLIATCTPVAMPETRECVVQGATNIFTSVHNMDMKFASIDASGEFYLGYSRQELLDVSWYQLLHWDFMREAQSKHRLITQSEQDRSCILLVRLQRRNGTWLWIHCVLQVKDATEAGQQPVIICTNQVLSEREAQVMRANSWLYHFYLVQTKLQYGMNYEGQPAAQQQASTSRSSASASSPGGGYGYSHLMNNPSPVPSSCSASGDTSNTPQPVHFQQQQQQQQQQAQHLVPPPLTSPLYVPPPPPHHHHHHAHNHLYSSPVMDTYQHFALHPQQQQQQQQHQHHQHQHHHHQHQQQQQQQQQQHHIHPQSGSSNTTSGNASNPHFAFAPSPNAGHHQTYSAVGGPFALGPQEPSPYHSGHQQLQHNIKTEAYLSDIGDRPELGGYHIKMEAKSDEFQQASAMDSTAMGSGVYGSSAVKEEPVVIESPEDPMSPASSPPRKRYRLMAATLPSSTPPSAFPPNGSGSVGENQQLHQQTHPQQHQHQQNDWHRNHRNDHHPHSGYGQSVWPNAGWINTSYPVGLAQLEEAGYDSPDMAYDRDSSFSPLIGISIGRASSPLSASSPSNHAQQQRRLLLRRKQHQPASAMDSSDCLPHGRYHAAETIQRVSDVSITMPPELSPLGYVLTPAPTPPDAEEAPSVSYPQSGSIVEMEQRVPASLSSDPEGAHSSMSFINAAILSGQNDLVENQAILLVPANRHYVYHAASSSAASGASAASAAPPVETACDPTHPTPSADYHTPATPTSMDYPKP</sequence>
<feature type="domain" description="PAS" evidence="6">
    <location>
        <begin position="179"/>
        <end position="246"/>
    </location>
</feature>
<feature type="compositionally biased region" description="Pro residues" evidence="5">
    <location>
        <begin position="396"/>
        <end position="410"/>
    </location>
</feature>
<keyword evidence="3" id="KW-0804">Transcription</keyword>
<evidence type="ECO:0000313" key="7">
    <source>
        <dbReference type="EMBL" id="KAK4009907.1"/>
    </source>
</evidence>
<evidence type="ECO:0000256" key="3">
    <source>
        <dbReference type="ARBA" id="ARBA00023163"/>
    </source>
</evidence>
<keyword evidence="8" id="KW-1185">Reference proteome</keyword>
<feature type="region of interest" description="Disordered" evidence="5">
    <location>
        <begin position="437"/>
        <end position="529"/>
    </location>
</feature>
<feature type="compositionally biased region" description="Basic residues" evidence="5">
    <location>
        <begin position="447"/>
        <end position="459"/>
    </location>
</feature>
<evidence type="ECO:0000256" key="1">
    <source>
        <dbReference type="ARBA" id="ARBA00004123"/>
    </source>
</evidence>
<organism evidence="7 8">
    <name type="scientific">Daphnia magna</name>
    <dbReference type="NCBI Taxonomy" id="35525"/>
    <lineage>
        <taxon>Eukaryota</taxon>
        <taxon>Metazoa</taxon>
        <taxon>Ecdysozoa</taxon>
        <taxon>Arthropoda</taxon>
        <taxon>Crustacea</taxon>
        <taxon>Branchiopoda</taxon>
        <taxon>Diplostraca</taxon>
        <taxon>Cladocera</taxon>
        <taxon>Anomopoda</taxon>
        <taxon>Daphniidae</taxon>
        <taxon>Daphnia</taxon>
    </lineage>
</organism>
<dbReference type="SMART" id="SM00091">
    <property type="entry name" value="PAS"/>
    <property type="match status" value="1"/>
</dbReference>
<comment type="caution">
    <text evidence="7">The sequence shown here is derived from an EMBL/GenBank/DDBJ whole genome shotgun (WGS) entry which is preliminary data.</text>
</comment>
<proteinExistence type="predicted"/>
<dbReference type="EMBL" id="JAOYFB010000003">
    <property type="protein sequence ID" value="KAK4009907.1"/>
    <property type="molecule type" value="Genomic_DNA"/>
</dbReference>
<dbReference type="InterPro" id="IPR000014">
    <property type="entry name" value="PAS"/>
</dbReference>
<feature type="compositionally biased region" description="Low complexity" evidence="5">
    <location>
        <begin position="329"/>
        <end position="345"/>
    </location>
</feature>
<evidence type="ECO:0000256" key="4">
    <source>
        <dbReference type="ARBA" id="ARBA00023242"/>
    </source>
</evidence>
<evidence type="ECO:0000256" key="5">
    <source>
        <dbReference type="SAM" id="MobiDB-lite"/>
    </source>
</evidence>
<gene>
    <name evidence="7" type="ORF">OUZ56_019050</name>
</gene>
<protein>
    <recommendedName>
        <fullName evidence="6">PAS domain-containing protein</fullName>
    </recommendedName>
</protein>
<dbReference type="CDD" id="cd00130">
    <property type="entry name" value="PAS"/>
    <property type="match status" value="1"/>
</dbReference>
<feature type="compositionally biased region" description="Low complexity" evidence="5">
    <location>
        <begin position="460"/>
        <end position="469"/>
    </location>
</feature>
<feature type="compositionally biased region" description="Polar residues" evidence="5">
    <location>
        <begin position="355"/>
        <end position="381"/>
    </location>
</feature>
<dbReference type="Pfam" id="PF14598">
    <property type="entry name" value="PAS_11"/>
    <property type="match status" value="1"/>
</dbReference>
<feature type="region of interest" description="Disordered" evidence="5">
    <location>
        <begin position="615"/>
        <end position="669"/>
    </location>
</feature>
<keyword evidence="4" id="KW-0539">Nucleus</keyword>
<comment type="subcellular location">
    <subcellularLocation>
        <location evidence="1">Nucleus</location>
    </subcellularLocation>
</comment>
<dbReference type="InterPro" id="IPR035965">
    <property type="entry name" value="PAS-like_dom_sf"/>
</dbReference>
<feature type="compositionally biased region" description="Low complexity" evidence="5">
    <location>
        <begin position="476"/>
        <end position="488"/>
    </location>
</feature>
<feature type="compositionally biased region" description="Low complexity" evidence="5">
    <location>
        <begin position="382"/>
        <end position="393"/>
    </location>
</feature>